<feature type="compositionally biased region" description="Polar residues" evidence="1">
    <location>
        <begin position="103"/>
        <end position="114"/>
    </location>
</feature>
<name>A0A9I9CUV9_CUCME</name>
<feature type="compositionally biased region" description="Acidic residues" evidence="1">
    <location>
        <begin position="91"/>
        <end position="102"/>
    </location>
</feature>
<protein>
    <submittedName>
        <fullName evidence="2">Uncharacterized protein</fullName>
    </submittedName>
</protein>
<accession>A0A9I9CUV9</accession>
<dbReference type="EnsemblPlants" id="MELO3C008892.2.1">
    <property type="protein sequence ID" value="MELO3C008892.2.1"/>
    <property type="gene ID" value="MELO3C008892.2"/>
</dbReference>
<sequence length="176" mass="19652">MDLDEQDDVLLARLLKKVFVFNVAFAKSADSVISARSWESSSSKDVFIPTPGLHHASSEEPDDVTSPNPHSKLAPVPVDEFTETEGRIDVSDDETSVNDENVEPTNSGTTNTVEPNVHNDFQLGTQQSPKVSRRMGKKFQQNRRNITTKTGRKKIPRNIPSVPIDEISFYLEENVQ</sequence>
<evidence type="ECO:0000256" key="1">
    <source>
        <dbReference type="SAM" id="MobiDB-lite"/>
    </source>
</evidence>
<organism evidence="2">
    <name type="scientific">Cucumis melo</name>
    <name type="common">Muskmelon</name>
    <dbReference type="NCBI Taxonomy" id="3656"/>
    <lineage>
        <taxon>Eukaryota</taxon>
        <taxon>Viridiplantae</taxon>
        <taxon>Streptophyta</taxon>
        <taxon>Embryophyta</taxon>
        <taxon>Tracheophyta</taxon>
        <taxon>Spermatophyta</taxon>
        <taxon>Magnoliopsida</taxon>
        <taxon>eudicotyledons</taxon>
        <taxon>Gunneridae</taxon>
        <taxon>Pentapetalae</taxon>
        <taxon>rosids</taxon>
        <taxon>fabids</taxon>
        <taxon>Cucurbitales</taxon>
        <taxon>Cucurbitaceae</taxon>
        <taxon>Benincaseae</taxon>
        <taxon>Cucumis</taxon>
    </lineage>
</organism>
<evidence type="ECO:0000313" key="2">
    <source>
        <dbReference type="EnsemblPlants" id="MELO3C008892.2.1"/>
    </source>
</evidence>
<dbReference type="Gramene" id="MELO3C008892.2.1">
    <property type="protein sequence ID" value="MELO3C008892.2.1"/>
    <property type="gene ID" value="MELO3C008892.2"/>
</dbReference>
<feature type="region of interest" description="Disordered" evidence="1">
    <location>
        <begin position="34"/>
        <end position="159"/>
    </location>
</feature>
<reference evidence="2" key="1">
    <citation type="submission" date="2023-03" db="UniProtKB">
        <authorList>
            <consortium name="EnsemblPlants"/>
        </authorList>
    </citation>
    <scope>IDENTIFICATION</scope>
</reference>
<feature type="compositionally biased region" description="Basic residues" evidence="1">
    <location>
        <begin position="131"/>
        <end position="141"/>
    </location>
</feature>
<proteinExistence type="predicted"/>
<dbReference type="AlphaFoldDB" id="A0A9I9CUV9"/>